<keyword evidence="1" id="KW-0812">Transmembrane</keyword>
<keyword evidence="1" id="KW-0472">Membrane</keyword>
<feature type="transmembrane region" description="Helical" evidence="1">
    <location>
        <begin position="86"/>
        <end position="103"/>
    </location>
</feature>
<feature type="transmembrane region" description="Helical" evidence="1">
    <location>
        <begin position="109"/>
        <end position="128"/>
    </location>
</feature>
<evidence type="ECO:0000259" key="2">
    <source>
        <dbReference type="Pfam" id="PF08044"/>
    </source>
</evidence>
<dbReference type="RefSeq" id="WP_217649759.1">
    <property type="nucleotide sequence ID" value="NZ_FOZX01000006.1"/>
</dbReference>
<dbReference type="Pfam" id="PF08044">
    <property type="entry name" value="DUF1707"/>
    <property type="match status" value="1"/>
</dbReference>
<feature type="domain" description="DUF1707" evidence="2">
    <location>
        <begin position="9"/>
        <end position="61"/>
    </location>
</feature>
<evidence type="ECO:0000313" key="3">
    <source>
        <dbReference type="EMBL" id="SFS86520.1"/>
    </source>
</evidence>
<name>A0A1I6TBH6_9PSEU</name>
<accession>A0A1I6TBH6</accession>
<keyword evidence="1" id="KW-1133">Transmembrane helix</keyword>
<dbReference type="PANTHER" id="PTHR40763:SF4">
    <property type="entry name" value="DUF1707 DOMAIN-CONTAINING PROTEIN"/>
    <property type="match status" value="1"/>
</dbReference>
<dbReference type="EMBL" id="FOZX01000006">
    <property type="protein sequence ID" value="SFS86520.1"/>
    <property type="molecule type" value="Genomic_DNA"/>
</dbReference>
<protein>
    <recommendedName>
        <fullName evidence="2">DUF1707 domain-containing protein</fullName>
    </recommendedName>
</protein>
<keyword evidence="4" id="KW-1185">Reference proteome</keyword>
<dbReference type="InterPro" id="IPR012551">
    <property type="entry name" value="DUF1707_SHOCT-like"/>
</dbReference>
<proteinExistence type="predicted"/>
<dbReference type="AlphaFoldDB" id="A0A1I6TBH6"/>
<dbReference type="PANTHER" id="PTHR40763">
    <property type="entry name" value="MEMBRANE PROTEIN-RELATED"/>
    <property type="match status" value="1"/>
</dbReference>
<sequence length="137" mass="15399">MVSPEDGSMRASDTDREHVARRLRIALDEGRLTVTEYDERLQQAFAAATLSELRQLTRDLPESRAEVELAEREEHRTKVVKEWRDWAGGAVIMIAIWGVTSVVSGDPKFFWPAIPLVIWAAVLVASSIEGPGKKKRD</sequence>
<dbReference type="STRING" id="95161.SAMN05660874_03846"/>
<evidence type="ECO:0000256" key="1">
    <source>
        <dbReference type="SAM" id="Phobius"/>
    </source>
</evidence>
<evidence type="ECO:0000313" key="4">
    <source>
        <dbReference type="Proteomes" id="UP000198852"/>
    </source>
</evidence>
<organism evidence="3 4">
    <name type="scientific">Saccharopolyspora flava</name>
    <dbReference type="NCBI Taxonomy" id="95161"/>
    <lineage>
        <taxon>Bacteria</taxon>
        <taxon>Bacillati</taxon>
        <taxon>Actinomycetota</taxon>
        <taxon>Actinomycetes</taxon>
        <taxon>Pseudonocardiales</taxon>
        <taxon>Pseudonocardiaceae</taxon>
        <taxon>Saccharopolyspora</taxon>
    </lineage>
</organism>
<reference evidence="4" key="1">
    <citation type="submission" date="2016-10" db="EMBL/GenBank/DDBJ databases">
        <authorList>
            <person name="Varghese N."/>
            <person name="Submissions S."/>
        </authorList>
    </citation>
    <scope>NUCLEOTIDE SEQUENCE [LARGE SCALE GENOMIC DNA]</scope>
    <source>
        <strain evidence="4">DSM 44771</strain>
    </source>
</reference>
<dbReference type="Proteomes" id="UP000198852">
    <property type="component" value="Unassembled WGS sequence"/>
</dbReference>
<gene>
    <name evidence="3" type="ORF">SAMN05660874_03846</name>
</gene>